<accession>A0AAP4BRI5</accession>
<evidence type="ECO:0000313" key="10">
    <source>
        <dbReference type="Proteomes" id="UP001224412"/>
    </source>
</evidence>
<comment type="function">
    <text evidence="7">The electron transfer flavoprotein serves as a specific electron acceptor for other dehydrogenases. It transfers the electrons to the main respiratory chain via ETF-ubiquinone oxidoreductase (ETF dehydrogenase).</text>
</comment>
<evidence type="ECO:0000256" key="7">
    <source>
        <dbReference type="ARBA" id="ARBA00025649"/>
    </source>
</evidence>
<dbReference type="SUPFAM" id="SSF52402">
    <property type="entry name" value="Adenine nucleotide alpha hydrolases-like"/>
    <property type="match status" value="1"/>
</dbReference>
<evidence type="ECO:0000256" key="2">
    <source>
        <dbReference type="ARBA" id="ARBA00007557"/>
    </source>
</evidence>
<organism evidence="9 10">
    <name type="scientific">Corynebacterium pseudodiphtheriticum</name>
    <dbReference type="NCBI Taxonomy" id="37637"/>
    <lineage>
        <taxon>Bacteria</taxon>
        <taxon>Bacillati</taxon>
        <taxon>Actinomycetota</taxon>
        <taxon>Actinomycetes</taxon>
        <taxon>Mycobacteriales</taxon>
        <taxon>Corynebacteriaceae</taxon>
        <taxon>Corynebacterium</taxon>
    </lineage>
</organism>
<proteinExistence type="inferred from homology"/>
<evidence type="ECO:0000256" key="5">
    <source>
        <dbReference type="ARBA" id="ARBA00022448"/>
    </source>
</evidence>
<evidence type="ECO:0000313" key="9">
    <source>
        <dbReference type="EMBL" id="MDK4307532.1"/>
    </source>
</evidence>
<dbReference type="RefSeq" id="WP_284588752.1">
    <property type="nucleotide sequence ID" value="NZ_JASNUC010000002.1"/>
</dbReference>
<keyword evidence="5" id="KW-0813">Transport</keyword>
<reference evidence="9" key="1">
    <citation type="submission" date="2023-05" db="EMBL/GenBank/DDBJ databases">
        <title>Metabolic capabilities are highly conserved among human nasal-associated Corynebacterium species in pangenomic analyses.</title>
        <authorList>
            <person name="Tran T.H."/>
            <person name="Roberts A.Q."/>
            <person name="Escapa I.F."/>
            <person name="Gao W."/>
            <person name="Conlan S."/>
            <person name="Kong H."/>
            <person name="Segre J.A."/>
            <person name="Kelly M.S."/>
            <person name="Lemon K.P."/>
        </authorList>
    </citation>
    <scope>NUCLEOTIDE SEQUENCE</scope>
    <source>
        <strain evidence="9">KPL2773</strain>
    </source>
</reference>
<dbReference type="InterPro" id="IPR014729">
    <property type="entry name" value="Rossmann-like_a/b/a_fold"/>
</dbReference>
<protein>
    <recommendedName>
        <fullName evidence="4">Electron transfer flavoprotein subunit beta</fullName>
    </recommendedName>
</protein>
<evidence type="ECO:0000259" key="8">
    <source>
        <dbReference type="SMART" id="SM00893"/>
    </source>
</evidence>
<comment type="similarity">
    <text evidence="2">Belongs to the ETF beta-subunit/FixA family.</text>
</comment>
<evidence type="ECO:0000256" key="3">
    <source>
        <dbReference type="ARBA" id="ARBA00011355"/>
    </source>
</evidence>
<dbReference type="PIRSF" id="PIRSF000090">
    <property type="entry name" value="Beta-ETF"/>
    <property type="match status" value="1"/>
</dbReference>
<sequence length="273" mass="29324">MRIAVLVKEVPDTSKRRELDLETGLIRRHDGADNVEMVLDESSQRAVEAALRIRESNPDQLDESITIDAISMAPEAALDSIRRALSMGADEAVLVHDKTLVGADLTTTAEVLAAALRKRKYDLIICGNESSDGASGALPAMIAEHLKLAVLSHLTSIQLAQSAPDGDLSISASRRTESAVQSLEVACPAVVSVSDAFPDPRFPNFKGIMAGKKKPITQFSLEDLSVDAEDFSHPKAIMTAVAPKPPRQPGSKVHDDGDAAAKILEYLERNKLI</sequence>
<name>A0AAP4BRI5_9CORY</name>
<evidence type="ECO:0000256" key="6">
    <source>
        <dbReference type="ARBA" id="ARBA00022982"/>
    </source>
</evidence>
<dbReference type="GO" id="GO:0005829">
    <property type="term" value="C:cytosol"/>
    <property type="evidence" value="ECO:0007669"/>
    <property type="project" value="TreeGrafter"/>
</dbReference>
<dbReference type="InterPro" id="IPR012255">
    <property type="entry name" value="ETF_b"/>
</dbReference>
<dbReference type="InterPro" id="IPR014730">
    <property type="entry name" value="ETF_a/b_N"/>
</dbReference>
<evidence type="ECO:0000256" key="4">
    <source>
        <dbReference type="ARBA" id="ARBA00016797"/>
    </source>
</evidence>
<dbReference type="CDD" id="cd01714">
    <property type="entry name" value="ETF_beta"/>
    <property type="match status" value="1"/>
</dbReference>
<dbReference type="EMBL" id="JASNVH010000012">
    <property type="protein sequence ID" value="MDK4307532.1"/>
    <property type="molecule type" value="Genomic_DNA"/>
</dbReference>
<dbReference type="Pfam" id="PF01012">
    <property type="entry name" value="ETF"/>
    <property type="match status" value="1"/>
</dbReference>
<dbReference type="GO" id="GO:0009055">
    <property type="term" value="F:electron transfer activity"/>
    <property type="evidence" value="ECO:0007669"/>
    <property type="project" value="InterPro"/>
</dbReference>
<gene>
    <name evidence="9" type="ORF">QPX42_08270</name>
</gene>
<keyword evidence="6" id="KW-0249">Electron transport</keyword>
<comment type="cofactor">
    <cofactor evidence="1">
        <name>FAD</name>
        <dbReference type="ChEBI" id="CHEBI:57692"/>
    </cofactor>
</comment>
<dbReference type="Gene3D" id="3.40.50.620">
    <property type="entry name" value="HUPs"/>
    <property type="match status" value="1"/>
</dbReference>
<comment type="subunit">
    <text evidence="3">Heterodimer of an alpha and a beta subunit.</text>
</comment>
<dbReference type="InterPro" id="IPR033948">
    <property type="entry name" value="ETF_beta_N"/>
</dbReference>
<dbReference type="Proteomes" id="UP001224412">
    <property type="component" value="Unassembled WGS sequence"/>
</dbReference>
<dbReference type="SMART" id="SM00893">
    <property type="entry name" value="ETF"/>
    <property type="match status" value="1"/>
</dbReference>
<dbReference type="PANTHER" id="PTHR21294:SF8">
    <property type="entry name" value="ELECTRON TRANSFER FLAVOPROTEIN SUBUNIT BETA"/>
    <property type="match status" value="1"/>
</dbReference>
<comment type="caution">
    <text evidence="9">The sequence shown here is derived from an EMBL/GenBank/DDBJ whole genome shotgun (WGS) entry which is preliminary data.</text>
</comment>
<dbReference type="AlphaFoldDB" id="A0AAP4BRI5"/>
<feature type="domain" description="Electron transfer flavoprotein alpha/beta-subunit N-terminal" evidence="8">
    <location>
        <begin position="30"/>
        <end position="228"/>
    </location>
</feature>
<evidence type="ECO:0000256" key="1">
    <source>
        <dbReference type="ARBA" id="ARBA00001974"/>
    </source>
</evidence>
<dbReference type="PANTHER" id="PTHR21294">
    <property type="entry name" value="ELECTRON TRANSFER FLAVOPROTEIN BETA-SUBUNIT"/>
    <property type="match status" value="1"/>
</dbReference>